<dbReference type="PROSITE" id="PS50994">
    <property type="entry name" value="INTEGRASE"/>
    <property type="match status" value="1"/>
</dbReference>
<dbReference type="SUPFAM" id="SSF53098">
    <property type="entry name" value="Ribonuclease H-like"/>
    <property type="match status" value="1"/>
</dbReference>
<dbReference type="GO" id="GO:0003676">
    <property type="term" value="F:nucleic acid binding"/>
    <property type="evidence" value="ECO:0007669"/>
    <property type="project" value="InterPro"/>
</dbReference>
<evidence type="ECO:0000256" key="1">
    <source>
        <dbReference type="ARBA" id="ARBA00022679"/>
    </source>
</evidence>
<keyword evidence="2" id="KW-0548">Nucleotidyltransferase</keyword>
<dbReference type="PANTHER" id="PTHR41694:SF5">
    <property type="entry name" value="RIBONUCLEASE H"/>
    <property type="match status" value="1"/>
</dbReference>
<dbReference type="InterPro" id="IPR036397">
    <property type="entry name" value="RNaseH_sf"/>
</dbReference>
<feature type="non-terminal residue" evidence="8">
    <location>
        <position position="1"/>
    </location>
</feature>
<dbReference type="AlphaFoldDB" id="A0A6G1B4Z9"/>
<dbReference type="PANTHER" id="PTHR41694">
    <property type="entry name" value="ENDOGENOUS RETROVIRUS GROUP K MEMBER POL PROTEIN"/>
    <property type="match status" value="1"/>
</dbReference>
<evidence type="ECO:0000256" key="2">
    <source>
        <dbReference type="ARBA" id="ARBA00022695"/>
    </source>
</evidence>
<dbReference type="Gene3D" id="3.30.420.10">
    <property type="entry name" value="Ribonuclease H-like superfamily/Ribonuclease H"/>
    <property type="match status" value="1"/>
</dbReference>
<dbReference type="GO" id="GO:0004519">
    <property type="term" value="F:endonuclease activity"/>
    <property type="evidence" value="ECO:0007669"/>
    <property type="project" value="UniProtKB-KW"/>
</dbReference>
<dbReference type="Pfam" id="PF00665">
    <property type="entry name" value="rve"/>
    <property type="match status" value="1"/>
</dbReference>
<evidence type="ECO:0000256" key="6">
    <source>
        <dbReference type="ARBA" id="ARBA00022918"/>
    </source>
</evidence>
<dbReference type="GO" id="GO:0003964">
    <property type="term" value="F:RNA-directed DNA polymerase activity"/>
    <property type="evidence" value="ECO:0007669"/>
    <property type="project" value="UniProtKB-KW"/>
</dbReference>
<dbReference type="GO" id="GO:0015074">
    <property type="term" value="P:DNA integration"/>
    <property type="evidence" value="ECO:0007669"/>
    <property type="project" value="InterPro"/>
</dbReference>
<evidence type="ECO:0000313" key="8">
    <source>
        <dbReference type="EMBL" id="KAF0883138.1"/>
    </source>
</evidence>
<evidence type="ECO:0000259" key="7">
    <source>
        <dbReference type="PROSITE" id="PS50994"/>
    </source>
</evidence>
<accession>A0A6G1B4Z9</accession>
<comment type="caution">
    <text evidence="8">The sequence shown here is derived from an EMBL/GenBank/DDBJ whole genome shotgun (WGS) entry which is preliminary data.</text>
</comment>
<evidence type="ECO:0000256" key="4">
    <source>
        <dbReference type="ARBA" id="ARBA00022759"/>
    </source>
</evidence>
<evidence type="ECO:0000256" key="3">
    <source>
        <dbReference type="ARBA" id="ARBA00022722"/>
    </source>
</evidence>
<protein>
    <submittedName>
        <fullName evidence="8">POK19 protein</fullName>
    </submittedName>
</protein>
<dbReference type="Gene3D" id="1.10.340.70">
    <property type="match status" value="1"/>
</dbReference>
<keyword evidence="9" id="KW-1185">Reference proteome</keyword>
<keyword evidence="3" id="KW-0540">Nuclease</keyword>
<evidence type="ECO:0000256" key="5">
    <source>
        <dbReference type="ARBA" id="ARBA00022801"/>
    </source>
</evidence>
<evidence type="ECO:0000313" key="9">
    <source>
        <dbReference type="Proteomes" id="UP000475037"/>
    </source>
</evidence>
<keyword evidence="5" id="KW-0378">Hydrolase</keyword>
<dbReference type="Proteomes" id="UP000475037">
    <property type="component" value="Unassembled WGS sequence"/>
</dbReference>
<keyword evidence="4" id="KW-0255">Endonuclease</keyword>
<dbReference type="GO" id="GO:0016787">
    <property type="term" value="F:hydrolase activity"/>
    <property type="evidence" value="ECO:0007669"/>
    <property type="project" value="UniProtKB-KW"/>
</dbReference>
<dbReference type="InterPro" id="IPR001584">
    <property type="entry name" value="Integrase_cat-core"/>
</dbReference>
<reference evidence="8 9" key="1">
    <citation type="submission" date="2019-11" db="EMBL/GenBank/DDBJ databases">
        <authorList>
            <person name="Yang C."/>
            <person name="Li F."/>
        </authorList>
    </citation>
    <scope>NUCLEOTIDE SEQUENCE [LARGE SCALE GENOMIC DNA]</scope>
    <source>
        <strain evidence="8">KB4526</strain>
        <tissue evidence="8">Muscle</tissue>
    </source>
</reference>
<feature type="domain" description="Integrase catalytic" evidence="7">
    <location>
        <begin position="140"/>
        <end position="229"/>
    </location>
</feature>
<sequence>ETARGNNMANRAAKEAALKGTPVLAVKLIDPGDPNLPETPRYSLEDLQWIKRLPMTQCLKGWWRSSDNKIILPEEMGIRVRSKIHRASHMGQRRLQDLIRQSHIKIKDANSKTEQIVSKCKACRLTNTTQNPHNPGTRLRGRGPVAYWETDLTEVKPGRYGYRYLLVFVDTFSGWTEAYPTEHETAQVVAKKLLEDILPRYGFPQMIGSDNGPAFVSKVSQSLATTLGI</sequence>
<dbReference type="InterPro" id="IPR012337">
    <property type="entry name" value="RNaseH-like_sf"/>
</dbReference>
<proteinExistence type="predicted"/>
<dbReference type="EMBL" id="VOAJ01002274">
    <property type="protein sequence ID" value="KAF0883138.1"/>
    <property type="molecule type" value="Genomic_DNA"/>
</dbReference>
<keyword evidence="6" id="KW-0695">RNA-directed DNA polymerase</keyword>
<keyword evidence="1" id="KW-0808">Transferase</keyword>
<organism evidence="8 9">
    <name type="scientific">Crocuta crocuta</name>
    <name type="common">Spotted hyena</name>
    <dbReference type="NCBI Taxonomy" id="9678"/>
    <lineage>
        <taxon>Eukaryota</taxon>
        <taxon>Metazoa</taxon>
        <taxon>Chordata</taxon>
        <taxon>Craniata</taxon>
        <taxon>Vertebrata</taxon>
        <taxon>Euteleostomi</taxon>
        <taxon>Mammalia</taxon>
        <taxon>Eutheria</taxon>
        <taxon>Laurasiatheria</taxon>
        <taxon>Carnivora</taxon>
        <taxon>Feliformia</taxon>
        <taxon>Hyaenidae</taxon>
        <taxon>Crocuta</taxon>
    </lineage>
</organism>
<name>A0A6G1B4Z9_CROCR</name>
<gene>
    <name evidence="8" type="primary">Ervk19_1</name>
    <name evidence="8" type="ORF">FOF47_R05238</name>
</gene>
<feature type="non-terminal residue" evidence="8">
    <location>
        <position position="229"/>
    </location>
</feature>